<dbReference type="EMBL" id="JAJBMB010000006">
    <property type="protein sequence ID" value="MCB5446026.1"/>
    <property type="molecule type" value="Genomic_DNA"/>
</dbReference>
<dbReference type="Proteomes" id="UP001299409">
    <property type="component" value="Unassembled WGS sequence"/>
</dbReference>
<gene>
    <name evidence="1" type="ORF">LIP50_07430</name>
</gene>
<comment type="caution">
    <text evidence="1">The sequence shown here is derived from an EMBL/GenBank/DDBJ whole genome shotgun (WGS) entry which is preliminary data.</text>
</comment>
<evidence type="ECO:0000313" key="1">
    <source>
        <dbReference type="EMBL" id="MCB5446026.1"/>
    </source>
</evidence>
<reference evidence="1 2" key="1">
    <citation type="submission" date="2021-10" db="EMBL/GenBank/DDBJ databases">
        <title>Collection of gut derived symbiotic bacterial strains cultured from healthy donors.</title>
        <authorList>
            <person name="Lin H."/>
            <person name="Littmann E."/>
            <person name="Claire K."/>
            <person name="Pamer E."/>
        </authorList>
    </citation>
    <scope>NUCLEOTIDE SEQUENCE [LARGE SCALE GENOMIC DNA]</scope>
    <source>
        <strain evidence="1 2">MSK.17.68</strain>
    </source>
</reference>
<evidence type="ECO:0000313" key="2">
    <source>
        <dbReference type="Proteomes" id="UP001299409"/>
    </source>
</evidence>
<keyword evidence="2" id="KW-1185">Reference proteome</keyword>
<organism evidence="1 2">
    <name type="scientific">Intestinibacter bartlettii</name>
    <dbReference type="NCBI Taxonomy" id="261299"/>
    <lineage>
        <taxon>Bacteria</taxon>
        <taxon>Bacillati</taxon>
        <taxon>Bacillota</taxon>
        <taxon>Clostridia</taxon>
        <taxon>Peptostreptococcales</taxon>
        <taxon>Peptostreptococcaceae</taxon>
        <taxon>Intestinibacter</taxon>
    </lineage>
</organism>
<proteinExistence type="predicted"/>
<dbReference type="RefSeq" id="WP_048925980.1">
    <property type="nucleotide sequence ID" value="NZ_BAABXU010000001.1"/>
</dbReference>
<accession>A0ABS8CX30</accession>
<sequence length="95" mass="10325">MKKQYSKPGIIIEDFKISQHIASCGAPHESQWGSPLSGSPASCAWLDPFNDRIFTSTSMGLGGNPCSDLQYKEENGKFDIYCYNNPEGGLAVFGS</sequence>
<protein>
    <submittedName>
        <fullName evidence="1">Uncharacterized protein</fullName>
    </submittedName>
</protein>
<name>A0ABS8CX30_9FIRM</name>